<dbReference type="InterPro" id="IPR001466">
    <property type="entry name" value="Beta-lactam-related"/>
</dbReference>
<reference evidence="4" key="1">
    <citation type="journal article" date="2020" name="Stud. Mycol.">
        <title>101 Dothideomycetes genomes: a test case for predicting lifestyles and emergence of pathogens.</title>
        <authorList>
            <person name="Haridas S."/>
            <person name="Albert R."/>
            <person name="Binder M."/>
            <person name="Bloem J."/>
            <person name="Labutti K."/>
            <person name="Salamov A."/>
            <person name="Andreopoulos B."/>
            <person name="Baker S."/>
            <person name="Barry K."/>
            <person name="Bills G."/>
            <person name="Bluhm B."/>
            <person name="Cannon C."/>
            <person name="Castanera R."/>
            <person name="Culley D."/>
            <person name="Daum C."/>
            <person name="Ezra D."/>
            <person name="Gonzalez J."/>
            <person name="Henrissat B."/>
            <person name="Kuo A."/>
            <person name="Liang C."/>
            <person name="Lipzen A."/>
            <person name="Lutzoni F."/>
            <person name="Magnuson J."/>
            <person name="Mondo S."/>
            <person name="Nolan M."/>
            <person name="Ohm R."/>
            <person name="Pangilinan J."/>
            <person name="Park H.-J."/>
            <person name="Ramirez L."/>
            <person name="Alfaro M."/>
            <person name="Sun H."/>
            <person name="Tritt A."/>
            <person name="Yoshinaga Y."/>
            <person name="Zwiers L.-H."/>
            <person name="Turgeon B."/>
            <person name="Goodwin S."/>
            <person name="Spatafora J."/>
            <person name="Crous P."/>
            <person name="Grigoriev I."/>
        </authorList>
    </citation>
    <scope>NUCLEOTIDE SEQUENCE</scope>
    <source>
        <strain evidence="4">CBS 123094</strain>
    </source>
</reference>
<dbReference type="PANTHER" id="PTHR43283">
    <property type="entry name" value="BETA-LACTAMASE-RELATED"/>
    <property type="match status" value="1"/>
</dbReference>
<dbReference type="PANTHER" id="PTHR43283:SF17">
    <property type="entry name" value="(LOVD), PUTATIVE (AFU_ORTHOLOGUE AFUA_5G00920)-RELATED"/>
    <property type="match status" value="1"/>
</dbReference>
<feature type="domain" description="Beta-lactamase-related" evidence="3">
    <location>
        <begin position="5"/>
        <end position="372"/>
    </location>
</feature>
<dbReference type="AlphaFoldDB" id="A0A6A5WUK1"/>
<dbReference type="Pfam" id="PF00144">
    <property type="entry name" value="Beta-lactamase"/>
    <property type="match status" value="1"/>
</dbReference>
<evidence type="ECO:0000256" key="2">
    <source>
        <dbReference type="ARBA" id="ARBA00022801"/>
    </source>
</evidence>
<protein>
    <submittedName>
        <fullName evidence="4">Beta-lactamase family protein</fullName>
    </submittedName>
</protein>
<dbReference type="OrthoDB" id="428260at2759"/>
<accession>A0A6A5WUK1</accession>
<sequence length="412" mass="45819">MVDIEKIIDKAIADQDIPGCVLTATNRDGSFTYSRAFGTRSLHPDHDQSPLKTNTVMWIASCTKLMTAICALQLVEQGKLTLDDPIYNIVPELKDHPILEGFSKDGNPILKPHKNPITLKLLLTHSSGLTYAAMHPLTIQLLAYQGKEPPMDSKLLDRFSCPLVYEPGTQWAYSSGIDYAGLMVERVSGLTLEEYMRKNLWEPLGIKDMTFFLSKRPDMQARLADMSKRDPETGKAVKTDGRQPYMTADRGEVEDCMGGQGVFATPEEYMKILHGVLTTDENEKILKKDSVEKLFSPYLGDQSTVLLNKYLEVKMINDAMGGTPTSVKKSYALGGLLVLGDVNGDKNFRGGSMFWGGLPNLSWFVDRKTGLCGLYAGQVIPPGDAKCSELNSRFQEAMYERYHKQRGVSPNL</sequence>
<dbReference type="InterPro" id="IPR050789">
    <property type="entry name" value="Diverse_Enzym_Activities"/>
</dbReference>
<dbReference type="SUPFAM" id="SSF56601">
    <property type="entry name" value="beta-lactamase/transpeptidase-like"/>
    <property type="match status" value="1"/>
</dbReference>
<keyword evidence="5" id="KW-1185">Reference proteome</keyword>
<gene>
    <name evidence="4" type="ORF">P154DRAFT_610241</name>
</gene>
<organism evidence="4 5">
    <name type="scientific">Amniculicola lignicola CBS 123094</name>
    <dbReference type="NCBI Taxonomy" id="1392246"/>
    <lineage>
        <taxon>Eukaryota</taxon>
        <taxon>Fungi</taxon>
        <taxon>Dikarya</taxon>
        <taxon>Ascomycota</taxon>
        <taxon>Pezizomycotina</taxon>
        <taxon>Dothideomycetes</taxon>
        <taxon>Pleosporomycetidae</taxon>
        <taxon>Pleosporales</taxon>
        <taxon>Amniculicolaceae</taxon>
        <taxon>Amniculicola</taxon>
    </lineage>
</organism>
<evidence type="ECO:0000259" key="3">
    <source>
        <dbReference type="Pfam" id="PF00144"/>
    </source>
</evidence>
<evidence type="ECO:0000313" key="4">
    <source>
        <dbReference type="EMBL" id="KAF2005382.1"/>
    </source>
</evidence>
<dbReference type="EMBL" id="ML977563">
    <property type="protein sequence ID" value="KAF2005382.1"/>
    <property type="molecule type" value="Genomic_DNA"/>
</dbReference>
<proteinExistence type="inferred from homology"/>
<dbReference type="InterPro" id="IPR012338">
    <property type="entry name" value="Beta-lactam/transpept-like"/>
</dbReference>
<name>A0A6A5WUK1_9PLEO</name>
<dbReference type="GO" id="GO:0016787">
    <property type="term" value="F:hydrolase activity"/>
    <property type="evidence" value="ECO:0007669"/>
    <property type="project" value="UniProtKB-KW"/>
</dbReference>
<comment type="similarity">
    <text evidence="1">Belongs to the class-A beta-lactamase family.</text>
</comment>
<dbReference type="Gene3D" id="3.40.710.10">
    <property type="entry name" value="DD-peptidase/beta-lactamase superfamily"/>
    <property type="match status" value="1"/>
</dbReference>
<dbReference type="Proteomes" id="UP000799779">
    <property type="component" value="Unassembled WGS sequence"/>
</dbReference>
<evidence type="ECO:0000313" key="5">
    <source>
        <dbReference type="Proteomes" id="UP000799779"/>
    </source>
</evidence>
<keyword evidence="2" id="KW-0378">Hydrolase</keyword>
<evidence type="ECO:0000256" key="1">
    <source>
        <dbReference type="ARBA" id="ARBA00009009"/>
    </source>
</evidence>